<dbReference type="HOGENOM" id="CLU_160299_3_0_5"/>
<dbReference type="PANTHER" id="PTHR28524:SF3">
    <property type="entry name" value="SUCCINATE DEHYDROGENASE ASSEMBLY FACTOR 4, MITOCHONDRIAL"/>
    <property type="match status" value="1"/>
</dbReference>
<evidence type="ECO:0000256" key="1">
    <source>
        <dbReference type="ARBA" id="ARBA00005701"/>
    </source>
</evidence>
<keyword evidence="4" id="KW-1185">Reference proteome</keyword>
<dbReference type="Pfam" id="PF07896">
    <property type="entry name" value="DUF1674"/>
    <property type="match status" value="1"/>
</dbReference>
<evidence type="ECO:0000313" key="4">
    <source>
        <dbReference type="Proteomes" id="UP000001591"/>
    </source>
</evidence>
<reference evidence="3 4" key="1">
    <citation type="journal article" date="2010" name="BMC Genomics">
        <title>Metabolic flexibility revealed in the genome of the cyst-forming alpha-1 proteobacterium Rhodospirillum centenum.</title>
        <authorList>
            <person name="Lu Y.K."/>
            <person name="Marden J."/>
            <person name="Han M."/>
            <person name="Swingley W.D."/>
            <person name="Mastrian S.D."/>
            <person name="Chowdhury S.R."/>
            <person name="Hao J."/>
            <person name="Helmy T."/>
            <person name="Kim S."/>
            <person name="Kurdoglu A.A."/>
            <person name="Matthies H.J."/>
            <person name="Rollo D."/>
            <person name="Stothard P."/>
            <person name="Blankenship R.E."/>
            <person name="Bauer C.E."/>
            <person name="Touchman J.W."/>
        </authorList>
    </citation>
    <scope>NUCLEOTIDE SEQUENCE [LARGE SCALE GENOMIC DNA]</scope>
    <source>
        <strain evidence="4">ATCC 51521 / SW</strain>
    </source>
</reference>
<dbReference type="KEGG" id="rce:RC1_2346"/>
<dbReference type="InterPro" id="IPR012875">
    <property type="entry name" value="SDHF4"/>
</dbReference>
<organism evidence="3 4">
    <name type="scientific">Rhodospirillum centenum (strain ATCC 51521 / SW)</name>
    <dbReference type="NCBI Taxonomy" id="414684"/>
    <lineage>
        <taxon>Bacteria</taxon>
        <taxon>Pseudomonadati</taxon>
        <taxon>Pseudomonadota</taxon>
        <taxon>Alphaproteobacteria</taxon>
        <taxon>Rhodospirillales</taxon>
        <taxon>Rhodospirillaceae</taxon>
        <taxon>Rhodospirillum</taxon>
    </lineage>
</organism>
<dbReference type="STRING" id="414684.RC1_2346"/>
<evidence type="ECO:0000256" key="2">
    <source>
        <dbReference type="SAM" id="MobiDB-lite"/>
    </source>
</evidence>
<dbReference type="EMBL" id="CP000613">
    <property type="protein sequence ID" value="ACI99732.1"/>
    <property type="molecule type" value="Genomic_DNA"/>
</dbReference>
<evidence type="ECO:0008006" key="5">
    <source>
        <dbReference type="Google" id="ProtNLM"/>
    </source>
</evidence>
<comment type="similarity">
    <text evidence="1">Belongs to the SDHAF4 family.</text>
</comment>
<name>B6IPN0_RHOCS</name>
<accession>B6IPN0</accession>
<feature type="region of interest" description="Disordered" evidence="2">
    <location>
        <begin position="1"/>
        <end position="73"/>
    </location>
</feature>
<evidence type="ECO:0000313" key="3">
    <source>
        <dbReference type="EMBL" id="ACI99732.1"/>
    </source>
</evidence>
<proteinExistence type="inferred from homology"/>
<feature type="compositionally biased region" description="Low complexity" evidence="2">
    <location>
        <begin position="15"/>
        <end position="36"/>
    </location>
</feature>
<sequence length="73" mass="7247">MGGMSQVPPQPTTPAPAAEPAAAVSPPSADAVPAVPGVGNRRPAQPPGEIGGPAGPEPTRYGDWESKGRCSDF</sequence>
<protein>
    <recommendedName>
        <fullName evidence="5">DUF1674 domain-containing protein</fullName>
    </recommendedName>
</protein>
<dbReference type="eggNOG" id="COG5508">
    <property type="taxonomic scope" value="Bacteria"/>
</dbReference>
<dbReference type="Proteomes" id="UP000001591">
    <property type="component" value="Chromosome"/>
</dbReference>
<dbReference type="PANTHER" id="PTHR28524">
    <property type="entry name" value="SUCCINATE DEHYDROGENASE ASSEMBLY FACTOR 4, MITOCHONDRIAL"/>
    <property type="match status" value="1"/>
</dbReference>
<dbReference type="AlphaFoldDB" id="B6IPN0"/>
<gene>
    <name evidence="3" type="ordered locus">RC1_2346</name>
</gene>
<feature type="compositionally biased region" description="Basic and acidic residues" evidence="2">
    <location>
        <begin position="60"/>
        <end position="73"/>
    </location>
</feature>